<comment type="caution">
    <text evidence="2">The sequence shown here is derived from an EMBL/GenBank/DDBJ whole genome shotgun (WGS) entry which is preliminary data.</text>
</comment>
<gene>
    <name evidence="2" type="ORF">PDIGIT_LOCUS547</name>
</gene>
<reference evidence="2" key="1">
    <citation type="submission" date="2023-01" db="EMBL/GenBank/DDBJ databases">
        <authorList>
            <person name="Van Ghelder C."/>
            <person name="Rancurel C."/>
        </authorList>
    </citation>
    <scope>NUCLEOTIDE SEQUENCE</scope>
    <source>
        <strain evidence="2">CNCM I-4278</strain>
    </source>
</reference>
<feature type="region of interest" description="Disordered" evidence="1">
    <location>
        <begin position="76"/>
        <end position="111"/>
    </location>
</feature>
<dbReference type="Proteomes" id="UP001152607">
    <property type="component" value="Unassembled WGS sequence"/>
</dbReference>
<accession>A0A9W4U1Z8</accession>
<dbReference type="EMBL" id="CAOQHR010000001">
    <property type="protein sequence ID" value="CAI6240014.1"/>
    <property type="molecule type" value="Genomic_DNA"/>
</dbReference>
<keyword evidence="3" id="KW-1185">Reference proteome</keyword>
<proteinExistence type="predicted"/>
<organism evidence="2 3">
    <name type="scientific">Periconia digitata</name>
    <dbReference type="NCBI Taxonomy" id="1303443"/>
    <lineage>
        <taxon>Eukaryota</taxon>
        <taxon>Fungi</taxon>
        <taxon>Dikarya</taxon>
        <taxon>Ascomycota</taxon>
        <taxon>Pezizomycotina</taxon>
        <taxon>Dothideomycetes</taxon>
        <taxon>Pleosporomycetidae</taxon>
        <taxon>Pleosporales</taxon>
        <taxon>Massarineae</taxon>
        <taxon>Periconiaceae</taxon>
        <taxon>Periconia</taxon>
    </lineage>
</organism>
<evidence type="ECO:0000256" key="1">
    <source>
        <dbReference type="SAM" id="MobiDB-lite"/>
    </source>
</evidence>
<evidence type="ECO:0000313" key="3">
    <source>
        <dbReference type="Proteomes" id="UP001152607"/>
    </source>
</evidence>
<protein>
    <submittedName>
        <fullName evidence="2">Uncharacterized protein</fullName>
    </submittedName>
</protein>
<evidence type="ECO:0000313" key="2">
    <source>
        <dbReference type="EMBL" id="CAI6240014.1"/>
    </source>
</evidence>
<sequence>MGKPPSVPTAHRPWLGENLRRPFAALGWSKHTYRLKAFAANSVIPPIHGRLQARRATVDTCGSTVWRRWRVCRGKRRPGPWPPPLPQDSDAPELLSDSKANPPHTSTPAVGELNTSNTACLSFAVRSCAPELPVNRAGRACHGFLCHIYHQARPNGPGKEAQPAFVMIQHRTLQPTNPLGAGATRQTQKCPTMVAVNPFRRNIDCHLAALVLCSSRLFLVCPPAAREYVKLTN</sequence>
<dbReference type="AlphaFoldDB" id="A0A9W4U1Z8"/>
<name>A0A9W4U1Z8_9PLEO</name>